<feature type="chain" id="PRO_5045274795" evidence="1">
    <location>
        <begin position="21"/>
        <end position="287"/>
    </location>
</feature>
<dbReference type="Proteomes" id="UP001501175">
    <property type="component" value="Unassembled WGS sequence"/>
</dbReference>
<dbReference type="EMBL" id="BAABHD010000078">
    <property type="protein sequence ID" value="GAA4464862.1"/>
    <property type="molecule type" value="Genomic_DNA"/>
</dbReference>
<keyword evidence="1" id="KW-0732">Signal</keyword>
<name>A0ABP8NF58_9BACT</name>
<gene>
    <name evidence="2" type="primary">traN_3</name>
    <name evidence="2" type="ORF">GCM10023189_44730</name>
</gene>
<dbReference type="InterPro" id="IPR022298">
    <property type="entry name" value="Conjug_transposon_TraN"/>
</dbReference>
<dbReference type="Pfam" id="PF13595">
    <property type="entry name" value="DUF4138"/>
    <property type="match status" value="1"/>
</dbReference>
<keyword evidence="3" id="KW-1185">Reference proteome</keyword>
<organism evidence="2 3">
    <name type="scientific">Nibrella saemangeumensis</name>
    <dbReference type="NCBI Taxonomy" id="1084526"/>
    <lineage>
        <taxon>Bacteria</taxon>
        <taxon>Pseudomonadati</taxon>
        <taxon>Bacteroidota</taxon>
        <taxon>Cytophagia</taxon>
        <taxon>Cytophagales</taxon>
        <taxon>Spirosomataceae</taxon>
        <taxon>Nibrella</taxon>
    </lineage>
</organism>
<reference evidence="3" key="1">
    <citation type="journal article" date="2019" name="Int. J. Syst. Evol. Microbiol.">
        <title>The Global Catalogue of Microorganisms (GCM) 10K type strain sequencing project: providing services to taxonomists for standard genome sequencing and annotation.</title>
        <authorList>
            <consortium name="The Broad Institute Genomics Platform"/>
            <consortium name="The Broad Institute Genome Sequencing Center for Infectious Disease"/>
            <person name="Wu L."/>
            <person name="Ma J."/>
        </authorList>
    </citation>
    <scope>NUCLEOTIDE SEQUENCE [LARGE SCALE GENOMIC DNA]</scope>
    <source>
        <strain evidence="3">JCM 17927</strain>
    </source>
</reference>
<dbReference type="NCBIfam" id="TIGR03780">
    <property type="entry name" value="Bac_Flav_CT_N"/>
    <property type="match status" value="1"/>
</dbReference>
<comment type="caution">
    <text evidence="2">The sequence shown here is derived from an EMBL/GenBank/DDBJ whole genome shotgun (WGS) entry which is preliminary data.</text>
</comment>
<evidence type="ECO:0000313" key="3">
    <source>
        <dbReference type="Proteomes" id="UP001501175"/>
    </source>
</evidence>
<evidence type="ECO:0000256" key="1">
    <source>
        <dbReference type="SAM" id="SignalP"/>
    </source>
</evidence>
<sequence length="287" mass="31878">MKNRLLLTILLSVCLGGAYAQVNFIQPISSSTYRASFVIQVCSTRTTHLIFPHEIKYADLGSKTLVGEVVATATNVFRIKSAMSLFPETSLTVITSDGCLYTFRVLYDAEPVVITYDLTKLTREAEVPKTAKVGTGSAARLSDKLNSLGVQAMDSRRRIKHVGHQLLGMNLYLKNVLYKDDVMFLVLGMENESKLDYGLDFVKLFVAQTKQAGESSAAQEVPLEPIKIFDEKQRTVPNRQELTKVIAISRMTLEKDRRLMVQVNEQGGGRLLTLAIGPEELAYAKPL</sequence>
<evidence type="ECO:0000313" key="2">
    <source>
        <dbReference type="EMBL" id="GAA4464862.1"/>
    </source>
</evidence>
<proteinExistence type="predicted"/>
<protein>
    <submittedName>
        <fullName evidence="2">Conjugative transposon protein TraN</fullName>
    </submittedName>
</protein>
<accession>A0ABP8NF58</accession>
<dbReference type="RefSeq" id="WP_345247248.1">
    <property type="nucleotide sequence ID" value="NZ_BAABHD010000078.1"/>
</dbReference>
<feature type="signal peptide" evidence="1">
    <location>
        <begin position="1"/>
        <end position="20"/>
    </location>
</feature>